<feature type="region of interest" description="Disordered" evidence="2">
    <location>
        <begin position="392"/>
        <end position="417"/>
    </location>
</feature>
<accession>A0A443HRD3</accession>
<dbReference type="EMBL" id="RCNU01000007">
    <property type="protein sequence ID" value="RWQ94354.1"/>
    <property type="molecule type" value="Genomic_DNA"/>
</dbReference>
<gene>
    <name evidence="3" type="ORF">C8Q69DRAFT_521744</name>
</gene>
<keyword evidence="4" id="KW-1185">Reference proteome</keyword>
<keyword evidence="1" id="KW-0175">Coiled coil</keyword>
<proteinExistence type="predicted"/>
<dbReference type="AlphaFoldDB" id="A0A443HRD3"/>
<evidence type="ECO:0000256" key="2">
    <source>
        <dbReference type="SAM" id="MobiDB-lite"/>
    </source>
</evidence>
<organism evidence="3 4">
    <name type="scientific">Byssochlamys spectabilis</name>
    <name type="common">Paecilomyces variotii</name>
    <dbReference type="NCBI Taxonomy" id="264951"/>
    <lineage>
        <taxon>Eukaryota</taxon>
        <taxon>Fungi</taxon>
        <taxon>Dikarya</taxon>
        <taxon>Ascomycota</taxon>
        <taxon>Pezizomycotina</taxon>
        <taxon>Eurotiomycetes</taxon>
        <taxon>Eurotiomycetidae</taxon>
        <taxon>Eurotiales</taxon>
        <taxon>Thermoascaceae</taxon>
        <taxon>Paecilomyces</taxon>
    </lineage>
</organism>
<evidence type="ECO:0000256" key="1">
    <source>
        <dbReference type="SAM" id="Coils"/>
    </source>
</evidence>
<dbReference type="VEuPathDB" id="FungiDB:C8Q69DRAFT_521744"/>
<evidence type="ECO:0000313" key="4">
    <source>
        <dbReference type="Proteomes" id="UP000283841"/>
    </source>
</evidence>
<feature type="coiled-coil region" evidence="1">
    <location>
        <begin position="14"/>
        <end position="41"/>
    </location>
</feature>
<evidence type="ECO:0000313" key="3">
    <source>
        <dbReference type="EMBL" id="RWQ94354.1"/>
    </source>
</evidence>
<dbReference type="RefSeq" id="XP_028483999.1">
    <property type="nucleotide sequence ID" value="XM_028633521.1"/>
</dbReference>
<comment type="caution">
    <text evidence="3">The sequence shown here is derived from an EMBL/GenBank/DDBJ whole genome shotgun (WGS) entry which is preliminary data.</text>
</comment>
<dbReference type="Proteomes" id="UP000283841">
    <property type="component" value="Unassembled WGS sequence"/>
</dbReference>
<feature type="compositionally biased region" description="Acidic residues" evidence="2">
    <location>
        <begin position="400"/>
        <end position="417"/>
    </location>
</feature>
<dbReference type="GeneID" id="39602798"/>
<protein>
    <recommendedName>
        <fullName evidence="5">HNH nuclease domain-containing protein</fullName>
    </recommendedName>
</protein>
<name>A0A443HRD3_BYSSP</name>
<sequence length="417" mass="47518">MPAFVDMPRLHVPKKRKMEEIPALEKEKEKLDKDAKLARKKLKAKGSFDGDSWTSAADVEEMYLRKTRVASEISLSKFKGPDSAWAKSEEARSLFEQIRAQEYRVRSFSAHSKALSLDDPKRTLRGSFMKFFTTSTLGLGIQEGSGAGKRDSTIQSSFRSRLLEKYESLDETGEYAWCSILHKFIAKENTTAAHLFSYKHGQVSMDAIFGKQSSPELFSEKNGLIISTVIEKVLDTGVLVIVPDLPDKPTQQVLTRWLNQDIRDFKIRIIDREWSKLDHGIEEKDSGIKWRDLDNRKLKFIGKFRPAARYLYFHYCLQVLRRAWRAGPGQHAAFTLKDELGKPIWATSGRYIPKNMLLAFVEELGHEHSDLLIAASRRRGRPNILLDAAAAHIADKSESESESESEEDNGNESENYD</sequence>
<reference evidence="3 4" key="1">
    <citation type="journal article" date="2018" name="Front. Microbiol.">
        <title>Genomic and genetic insights into a cosmopolitan fungus, Paecilomyces variotii (Eurotiales).</title>
        <authorList>
            <person name="Urquhart A.S."/>
            <person name="Mondo S.J."/>
            <person name="Makela M.R."/>
            <person name="Hane J.K."/>
            <person name="Wiebenga A."/>
            <person name="He G."/>
            <person name="Mihaltcheva S."/>
            <person name="Pangilinan J."/>
            <person name="Lipzen A."/>
            <person name="Barry K."/>
            <person name="de Vries R.P."/>
            <person name="Grigoriev I.V."/>
            <person name="Idnurm A."/>
        </authorList>
    </citation>
    <scope>NUCLEOTIDE SEQUENCE [LARGE SCALE GENOMIC DNA]</scope>
    <source>
        <strain evidence="3 4">CBS 101075</strain>
    </source>
</reference>
<evidence type="ECO:0008006" key="5">
    <source>
        <dbReference type="Google" id="ProtNLM"/>
    </source>
</evidence>
<dbReference type="STRING" id="264951.A0A443HRD3"/>